<evidence type="ECO:0000313" key="9">
    <source>
        <dbReference type="EMBL" id="CAH9146842.1"/>
    </source>
</evidence>
<dbReference type="CDD" id="cd14231">
    <property type="entry name" value="GAT_GGA-like_plant"/>
    <property type="match status" value="1"/>
</dbReference>
<keyword evidence="3" id="KW-0813">Transport</keyword>
<evidence type="ECO:0000256" key="5">
    <source>
        <dbReference type="ARBA" id="ARBA00023136"/>
    </source>
</evidence>
<feature type="compositionally biased region" description="Low complexity" evidence="6">
    <location>
        <begin position="517"/>
        <end position="529"/>
    </location>
</feature>
<gene>
    <name evidence="9" type="ORF">CEPIT_LOCUS43287</name>
</gene>
<evidence type="ECO:0000256" key="4">
    <source>
        <dbReference type="ARBA" id="ARBA00022927"/>
    </source>
</evidence>
<dbReference type="PROSITE" id="PS50909">
    <property type="entry name" value="GAT"/>
    <property type="match status" value="1"/>
</dbReference>
<feature type="region of interest" description="Disordered" evidence="6">
    <location>
        <begin position="165"/>
        <end position="184"/>
    </location>
</feature>
<evidence type="ECO:0000313" key="10">
    <source>
        <dbReference type="Proteomes" id="UP001152523"/>
    </source>
</evidence>
<dbReference type="AlphaFoldDB" id="A0AAV0GHQ6"/>
<dbReference type="SUPFAM" id="SSF89009">
    <property type="entry name" value="GAT-like domain"/>
    <property type="match status" value="1"/>
</dbReference>
<organism evidence="9 10">
    <name type="scientific">Cuscuta epithymum</name>
    <dbReference type="NCBI Taxonomy" id="186058"/>
    <lineage>
        <taxon>Eukaryota</taxon>
        <taxon>Viridiplantae</taxon>
        <taxon>Streptophyta</taxon>
        <taxon>Embryophyta</taxon>
        <taxon>Tracheophyta</taxon>
        <taxon>Spermatophyta</taxon>
        <taxon>Magnoliopsida</taxon>
        <taxon>eudicotyledons</taxon>
        <taxon>Gunneridae</taxon>
        <taxon>Pentapetalae</taxon>
        <taxon>asterids</taxon>
        <taxon>lamiids</taxon>
        <taxon>Solanales</taxon>
        <taxon>Convolvulaceae</taxon>
        <taxon>Cuscuteae</taxon>
        <taxon>Cuscuta</taxon>
        <taxon>Cuscuta subgen. Cuscuta</taxon>
    </lineage>
</organism>
<dbReference type="CDD" id="cd03561">
    <property type="entry name" value="VHS"/>
    <property type="match status" value="1"/>
</dbReference>
<evidence type="ECO:0000256" key="1">
    <source>
        <dbReference type="ARBA" id="ARBA00004170"/>
    </source>
</evidence>
<keyword evidence="10" id="KW-1185">Reference proteome</keyword>
<keyword evidence="4" id="KW-0653">Protein transport</keyword>
<feature type="region of interest" description="Disordered" evidence="6">
    <location>
        <begin position="1"/>
        <end position="20"/>
    </location>
</feature>
<evidence type="ECO:0000259" key="7">
    <source>
        <dbReference type="PROSITE" id="PS50179"/>
    </source>
</evidence>
<feature type="region of interest" description="Disordered" evidence="6">
    <location>
        <begin position="413"/>
        <end position="440"/>
    </location>
</feature>
<sequence>MISSFATPSSSSSTTSPASSVVVRVEKATSELLIGPDWTLNIDICDTINSNHWLAKDVVKTLKKRLQHKNPTVQLLSLTLLETMVKNCGDIVHFQIAERNIPQDMVKTVKKKTDMHVRDKILGLLDSWQEAFGGPGGKYTQYYWAYDELRRSGVQFPQRTYDAAPILTPPRQHQPGYGMPSNSSTRLDEAMEAEMESLSLSTISSMGDVVHLLADMLQAVNPGDRTGVKNEVIVDLVDRCRASQKKLMQMLTTTGDEKLLAQGLELNDSLQSVLAKHDAIASGASAFPSSVSATINHQPSSPEPATPKVAENAAAATAPDTKQPSYDLVAQPPIPILDEEEEEDDDFAQLARRHCSKTAQVQMNGTAVFSDSADMSSSALVLCDPPEPVKTKKEEEQDIINELLGSLTLATTASSPPRAAHTQQDHVHHTPLSPIGNQEADSGAAAFNNYVAPWAKLPPPHQSQPDPHHLYSHYSASAYPPPPWASTPGYLSSNRSTYTPHSTPPPVSANIGNPVQADGGINANDAGGARISSTPQPAANAQKTFVPSYRLFEDLNVFGDENQKLKMTNNPSARMSGKHT</sequence>
<dbReference type="InterPro" id="IPR004152">
    <property type="entry name" value="GAT_dom"/>
</dbReference>
<comment type="subcellular location">
    <subcellularLocation>
        <location evidence="1">Membrane</location>
        <topology evidence="1">Peripheral membrane protein</topology>
    </subcellularLocation>
</comment>
<dbReference type="PANTHER" id="PTHR45898">
    <property type="entry name" value="TOM1-LIKE PROTEIN"/>
    <property type="match status" value="1"/>
</dbReference>
<accession>A0AAV0GHQ6</accession>
<dbReference type="Gene3D" id="1.25.40.90">
    <property type="match status" value="1"/>
</dbReference>
<dbReference type="InterPro" id="IPR008942">
    <property type="entry name" value="ENTH_VHS"/>
</dbReference>
<dbReference type="GO" id="GO:0043328">
    <property type="term" value="P:protein transport to vacuole involved in ubiquitin-dependent protein catabolic process via the multivesicular body sorting pathway"/>
    <property type="evidence" value="ECO:0007669"/>
    <property type="project" value="InterPro"/>
</dbReference>
<dbReference type="EMBL" id="CAMAPF010001118">
    <property type="protein sequence ID" value="CAH9146842.1"/>
    <property type="molecule type" value="Genomic_DNA"/>
</dbReference>
<dbReference type="GO" id="GO:0005737">
    <property type="term" value="C:cytoplasm"/>
    <property type="evidence" value="ECO:0007669"/>
    <property type="project" value="UniProtKB-ARBA"/>
</dbReference>
<dbReference type="SUPFAM" id="SSF48464">
    <property type="entry name" value="ENTH/VHS domain"/>
    <property type="match status" value="1"/>
</dbReference>
<comment type="caution">
    <text evidence="9">The sequence shown here is derived from an EMBL/GenBank/DDBJ whole genome shotgun (WGS) entry which is preliminary data.</text>
</comment>
<feature type="domain" description="VHS" evidence="7">
    <location>
        <begin position="28"/>
        <end position="157"/>
    </location>
</feature>
<evidence type="ECO:0000256" key="6">
    <source>
        <dbReference type="SAM" id="MobiDB-lite"/>
    </source>
</evidence>
<dbReference type="GO" id="GO:0035091">
    <property type="term" value="F:phosphatidylinositol binding"/>
    <property type="evidence" value="ECO:0007669"/>
    <property type="project" value="InterPro"/>
</dbReference>
<protein>
    <submittedName>
        <fullName evidence="9">Uncharacterized protein</fullName>
    </submittedName>
</protein>
<keyword evidence="5" id="KW-0472">Membrane</keyword>
<feature type="domain" description="GAT" evidence="8">
    <location>
        <begin position="194"/>
        <end position="282"/>
    </location>
</feature>
<dbReference type="PANTHER" id="PTHR45898:SF2">
    <property type="entry name" value="TOM1-LIKE PROTEIN 6"/>
    <property type="match status" value="1"/>
</dbReference>
<comment type="similarity">
    <text evidence="2">Belongs to the TOM1 family.</text>
</comment>
<evidence type="ECO:0000256" key="3">
    <source>
        <dbReference type="ARBA" id="ARBA00022448"/>
    </source>
</evidence>
<name>A0AAV0GHQ6_9ASTE</name>
<dbReference type="SMART" id="SM00288">
    <property type="entry name" value="VHS"/>
    <property type="match status" value="1"/>
</dbReference>
<dbReference type="GO" id="GO:0043130">
    <property type="term" value="F:ubiquitin binding"/>
    <property type="evidence" value="ECO:0007669"/>
    <property type="project" value="InterPro"/>
</dbReference>
<evidence type="ECO:0000259" key="8">
    <source>
        <dbReference type="PROSITE" id="PS50909"/>
    </source>
</evidence>
<dbReference type="Gene3D" id="1.20.58.160">
    <property type="match status" value="1"/>
</dbReference>
<feature type="compositionally biased region" description="Polar residues" evidence="6">
    <location>
        <begin position="531"/>
        <end position="541"/>
    </location>
</feature>
<dbReference type="Pfam" id="PF00790">
    <property type="entry name" value="VHS"/>
    <property type="match status" value="1"/>
</dbReference>
<reference evidence="9" key="1">
    <citation type="submission" date="2022-07" db="EMBL/GenBank/DDBJ databases">
        <authorList>
            <person name="Macas J."/>
            <person name="Novak P."/>
            <person name="Neumann P."/>
        </authorList>
    </citation>
    <scope>NUCLEOTIDE SEQUENCE</scope>
</reference>
<dbReference type="FunFam" id="1.25.40.90:FF:000028">
    <property type="entry name" value="TOM1-like protein 2"/>
    <property type="match status" value="1"/>
</dbReference>
<proteinExistence type="inferred from homology"/>
<dbReference type="InterPro" id="IPR002014">
    <property type="entry name" value="VHS_dom"/>
</dbReference>
<dbReference type="InterPro" id="IPR038425">
    <property type="entry name" value="GAT_sf"/>
</dbReference>
<dbReference type="Proteomes" id="UP001152523">
    <property type="component" value="Unassembled WGS sequence"/>
</dbReference>
<dbReference type="InterPro" id="IPR044836">
    <property type="entry name" value="TOL_plant"/>
</dbReference>
<feature type="region of interest" description="Disordered" evidence="6">
    <location>
        <begin position="495"/>
        <end position="541"/>
    </location>
</feature>
<dbReference type="Pfam" id="PF03127">
    <property type="entry name" value="GAT"/>
    <property type="match status" value="1"/>
</dbReference>
<dbReference type="GO" id="GO:0016020">
    <property type="term" value="C:membrane"/>
    <property type="evidence" value="ECO:0007669"/>
    <property type="project" value="UniProtKB-SubCell"/>
</dbReference>
<dbReference type="PROSITE" id="PS50179">
    <property type="entry name" value="VHS"/>
    <property type="match status" value="1"/>
</dbReference>
<evidence type="ECO:0000256" key="2">
    <source>
        <dbReference type="ARBA" id="ARBA00007708"/>
    </source>
</evidence>